<comment type="similarity">
    <text evidence="1">Belongs to the complex I LYR family.</text>
</comment>
<evidence type="ECO:0000256" key="1">
    <source>
        <dbReference type="ARBA" id="ARBA00009508"/>
    </source>
</evidence>
<dbReference type="Proteomes" id="UP001445335">
    <property type="component" value="Unassembled WGS sequence"/>
</dbReference>
<protein>
    <recommendedName>
        <fullName evidence="2">Complex 1 LYR protein domain-containing protein</fullName>
    </recommendedName>
</protein>
<evidence type="ECO:0000313" key="3">
    <source>
        <dbReference type="EMBL" id="KAK9846249.1"/>
    </source>
</evidence>
<dbReference type="InterPro" id="IPR008011">
    <property type="entry name" value="Complex1_LYR_dom"/>
</dbReference>
<dbReference type="EMBL" id="JALJOU010000001">
    <property type="protein sequence ID" value="KAK9846249.1"/>
    <property type="molecule type" value="Genomic_DNA"/>
</dbReference>
<keyword evidence="4" id="KW-1185">Reference proteome</keyword>
<comment type="caution">
    <text evidence="3">The sequence shown here is derived from an EMBL/GenBank/DDBJ whole genome shotgun (WGS) entry which is preliminary data.</text>
</comment>
<reference evidence="3 4" key="1">
    <citation type="journal article" date="2024" name="Nat. Commun.">
        <title>Phylogenomics reveals the evolutionary origins of lichenization in chlorophyte algae.</title>
        <authorList>
            <person name="Puginier C."/>
            <person name="Libourel C."/>
            <person name="Otte J."/>
            <person name="Skaloud P."/>
            <person name="Haon M."/>
            <person name="Grisel S."/>
            <person name="Petersen M."/>
            <person name="Berrin J.G."/>
            <person name="Delaux P.M."/>
            <person name="Dal Grande F."/>
            <person name="Keller J."/>
        </authorList>
    </citation>
    <scope>NUCLEOTIDE SEQUENCE [LARGE SCALE GENOMIC DNA]</scope>
    <source>
        <strain evidence="3 4">SAG 245.80</strain>
    </source>
</reference>
<dbReference type="AlphaFoldDB" id="A0AAW1SID2"/>
<dbReference type="PANTHER" id="PTHR14273:SF0">
    <property type="entry name" value="LYR MOTIF-CONTAINING PROTEIN 1"/>
    <property type="match status" value="1"/>
</dbReference>
<sequence length="128" mass="14861">MTTAPRVLSLYRAIIKLGKSWKGEVEEKQYILSEARKVFREHRDANSKEEVESLIEEGEHRLNYAQHYGIAYPRLHHASQFKRRVYMDVPQQASADREAVLLPSDQDTAAKLAAAMQRRKAKLERPKE</sequence>
<dbReference type="InterPro" id="IPR040330">
    <property type="entry name" value="LYRM1"/>
</dbReference>
<dbReference type="CDD" id="cd20261">
    <property type="entry name" value="Complex1_LYR_LYRM1"/>
    <property type="match status" value="1"/>
</dbReference>
<feature type="domain" description="Complex 1 LYR protein" evidence="2">
    <location>
        <begin position="6"/>
        <end position="63"/>
    </location>
</feature>
<name>A0AAW1SID2_9CHLO</name>
<dbReference type="Pfam" id="PF05347">
    <property type="entry name" value="Complex1_LYR"/>
    <property type="match status" value="1"/>
</dbReference>
<gene>
    <name evidence="3" type="ORF">WJX81_000015</name>
</gene>
<evidence type="ECO:0000313" key="4">
    <source>
        <dbReference type="Proteomes" id="UP001445335"/>
    </source>
</evidence>
<accession>A0AAW1SID2</accession>
<organism evidence="3 4">
    <name type="scientific">Elliptochloris bilobata</name>
    <dbReference type="NCBI Taxonomy" id="381761"/>
    <lineage>
        <taxon>Eukaryota</taxon>
        <taxon>Viridiplantae</taxon>
        <taxon>Chlorophyta</taxon>
        <taxon>core chlorophytes</taxon>
        <taxon>Trebouxiophyceae</taxon>
        <taxon>Trebouxiophyceae incertae sedis</taxon>
        <taxon>Elliptochloris clade</taxon>
        <taxon>Elliptochloris</taxon>
    </lineage>
</organism>
<dbReference type="GO" id="GO:0005739">
    <property type="term" value="C:mitochondrion"/>
    <property type="evidence" value="ECO:0007669"/>
    <property type="project" value="TreeGrafter"/>
</dbReference>
<dbReference type="PANTHER" id="PTHR14273">
    <property type="entry name" value="LYR MOTIF-CONTAINING PROTEIN 1"/>
    <property type="match status" value="1"/>
</dbReference>
<dbReference type="InterPro" id="IPR045294">
    <property type="entry name" value="Complex1_LYR_LYRM1"/>
</dbReference>
<evidence type="ECO:0000259" key="2">
    <source>
        <dbReference type="Pfam" id="PF05347"/>
    </source>
</evidence>
<proteinExistence type="inferred from homology"/>